<gene>
    <name evidence="2" type="ORF">H9Y04_44185</name>
</gene>
<feature type="compositionally biased region" description="Basic residues" evidence="1">
    <location>
        <begin position="117"/>
        <end position="126"/>
    </location>
</feature>
<feature type="region of interest" description="Disordered" evidence="1">
    <location>
        <begin position="106"/>
        <end position="126"/>
    </location>
</feature>
<evidence type="ECO:0000313" key="3">
    <source>
        <dbReference type="Proteomes" id="UP000642284"/>
    </source>
</evidence>
<accession>A0ABR7SVK5</accession>
<dbReference type="EMBL" id="JACTVJ010000045">
    <property type="protein sequence ID" value="MBC9719521.1"/>
    <property type="molecule type" value="Genomic_DNA"/>
</dbReference>
<sequence length="126" mass="13127">MLQGLGHRPRVHRCVRAVQLNAQLHTAHLPPIRVLTCLPRTPEGIPVNDPAYRTATIERAARTFCQSLLAVLGAGSFGLLDAPWLAALSTAGMAAVLSLLTSIATPGGPGLSEQPAGRHRRGAAGA</sequence>
<dbReference type="InterPro" id="IPR020109">
    <property type="entry name" value="Holin_r1t"/>
</dbReference>
<organism evidence="2 3">
    <name type="scientific">Streptomyces polyasparticus</name>
    <dbReference type="NCBI Taxonomy" id="2767826"/>
    <lineage>
        <taxon>Bacteria</taxon>
        <taxon>Bacillati</taxon>
        <taxon>Actinomycetota</taxon>
        <taxon>Actinomycetes</taxon>
        <taxon>Kitasatosporales</taxon>
        <taxon>Streptomycetaceae</taxon>
        <taxon>Streptomyces</taxon>
    </lineage>
</organism>
<reference evidence="2 3" key="1">
    <citation type="submission" date="2020-08" db="EMBL/GenBank/DDBJ databases">
        <title>Genemic of Streptomyces polyaspartic.</title>
        <authorList>
            <person name="Liu W."/>
        </authorList>
    </citation>
    <scope>NUCLEOTIDE SEQUENCE [LARGE SCALE GENOMIC DNA]</scope>
    <source>
        <strain evidence="2 3">TRM66268-LWL</strain>
    </source>
</reference>
<protein>
    <submittedName>
        <fullName evidence="2">Holin</fullName>
    </submittedName>
</protein>
<name>A0ABR7SVK5_9ACTN</name>
<dbReference type="Pfam" id="PF16945">
    <property type="entry name" value="Phage_r1t_holin"/>
    <property type="match status" value="1"/>
</dbReference>
<proteinExistence type="predicted"/>
<evidence type="ECO:0000313" key="2">
    <source>
        <dbReference type="EMBL" id="MBC9719521.1"/>
    </source>
</evidence>
<dbReference type="Proteomes" id="UP000642284">
    <property type="component" value="Unassembled WGS sequence"/>
</dbReference>
<comment type="caution">
    <text evidence="2">The sequence shown here is derived from an EMBL/GenBank/DDBJ whole genome shotgun (WGS) entry which is preliminary data.</text>
</comment>
<evidence type="ECO:0000256" key="1">
    <source>
        <dbReference type="SAM" id="MobiDB-lite"/>
    </source>
</evidence>
<keyword evidence="3" id="KW-1185">Reference proteome</keyword>